<comment type="caution">
    <text evidence="2">The sequence shown here is derived from an EMBL/GenBank/DDBJ whole genome shotgun (WGS) entry which is preliminary data.</text>
</comment>
<proteinExistence type="predicted"/>
<sequence length="113" mass="12764">MITCKGQCPGTAIDGDWRKRRRDCETWKGLLEHFEQVLLEAGETPVTLRPDRDEIEEKMAEWWAAGRAVRLSTVLAGERPGRASDEHYQDHDDHDDHDDLGPAVSRLAGGERA</sequence>
<gene>
    <name evidence="2" type="ORF">LCGC14_1804880</name>
</gene>
<evidence type="ECO:0000256" key="1">
    <source>
        <dbReference type="SAM" id="MobiDB-lite"/>
    </source>
</evidence>
<evidence type="ECO:0000313" key="2">
    <source>
        <dbReference type="EMBL" id="KKM00393.1"/>
    </source>
</evidence>
<feature type="compositionally biased region" description="Basic and acidic residues" evidence="1">
    <location>
        <begin position="79"/>
        <end position="100"/>
    </location>
</feature>
<dbReference type="EMBL" id="LAZR01017446">
    <property type="protein sequence ID" value="KKM00393.1"/>
    <property type="molecule type" value="Genomic_DNA"/>
</dbReference>
<feature type="region of interest" description="Disordered" evidence="1">
    <location>
        <begin position="76"/>
        <end position="113"/>
    </location>
</feature>
<protein>
    <submittedName>
        <fullName evidence="2">Uncharacterized protein</fullName>
    </submittedName>
</protein>
<dbReference type="AlphaFoldDB" id="A0A0F9JN60"/>
<organism evidence="2">
    <name type="scientific">marine sediment metagenome</name>
    <dbReference type="NCBI Taxonomy" id="412755"/>
    <lineage>
        <taxon>unclassified sequences</taxon>
        <taxon>metagenomes</taxon>
        <taxon>ecological metagenomes</taxon>
    </lineage>
</organism>
<name>A0A0F9JN60_9ZZZZ</name>
<reference evidence="2" key="1">
    <citation type="journal article" date="2015" name="Nature">
        <title>Complex archaea that bridge the gap between prokaryotes and eukaryotes.</title>
        <authorList>
            <person name="Spang A."/>
            <person name="Saw J.H."/>
            <person name="Jorgensen S.L."/>
            <person name="Zaremba-Niedzwiedzka K."/>
            <person name="Martijn J."/>
            <person name="Lind A.E."/>
            <person name="van Eijk R."/>
            <person name="Schleper C."/>
            <person name="Guy L."/>
            <person name="Ettema T.J."/>
        </authorList>
    </citation>
    <scope>NUCLEOTIDE SEQUENCE</scope>
</reference>
<accession>A0A0F9JN60</accession>